<evidence type="ECO:0000313" key="4">
    <source>
        <dbReference type="EMBL" id="QJI04680.1"/>
    </source>
</evidence>
<evidence type="ECO:0000313" key="3">
    <source>
        <dbReference type="EMBL" id="QJH94475.1"/>
    </source>
</evidence>
<evidence type="ECO:0000313" key="1">
    <source>
        <dbReference type="EMBL" id="QJA44243.1"/>
    </source>
</evidence>
<evidence type="ECO:0000313" key="2">
    <source>
        <dbReference type="EMBL" id="QJA63340.1"/>
    </source>
</evidence>
<accession>A0A6H1Z8M4</accession>
<reference evidence="1" key="1">
    <citation type="submission" date="2020-03" db="EMBL/GenBank/DDBJ databases">
        <title>The deep terrestrial virosphere.</title>
        <authorList>
            <person name="Holmfeldt K."/>
            <person name="Nilsson E."/>
            <person name="Simone D."/>
            <person name="Lopez-Fernandez M."/>
            <person name="Wu X."/>
            <person name="de Brujin I."/>
            <person name="Lundin D."/>
            <person name="Andersson A."/>
            <person name="Bertilsson S."/>
            <person name="Dopson M."/>
        </authorList>
    </citation>
    <scope>NUCLEOTIDE SEQUENCE</scope>
    <source>
        <strain evidence="4">MM415A00110</strain>
        <strain evidence="2">MM415B00633</strain>
        <strain evidence="1">TM448A00090</strain>
        <strain evidence="3">TM448B00221</strain>
    </source>
</reference>
<organism evidence="1">
    <name type="scientific">viral metagenome</name>
    <dbReference type="NCBI Taxonomy" id="1070528"/>
    <lineage>
        <taxon>unclassified sequences</taxon>
        <taxon>metagenomes</taxon>
        <taxon>organismal metagenomes</taxon>
    </lineage>
</organism>
<dbReference type="AlphaFoldDB" id="A0A6H1Z8M4"/>
<name>A0A6H1Z8M4_9ZZZZ</name>
<dbReference type="EMBL" id="MT145189">
    <property type="protein sequence ID" value="QJI04680.1"/>
    <property type="molecule type" value="Genomic_DNA"/>
</dbReference>
<dbReference type="EMBL" id="MT144601">
    <property type="protein sequence ID" value="QJH94475.1"/>
    <property type="molecule type" value="Genomic_DNA"/>
</dbReference>
<proteinExistence type="predicted"/>
<protein>
    <submittedName>
        <fullName evidence="1">Uncharacterized protein</fullName>
    </submittedName>
</protein>
<dbReference type="EMBL" id="MT141495">
    <property type="protein sequence ID" value="QJA63340.1"/>
    <property type="molecule type" value="Genomic_DNA"/>
</dbReference>
<sequence>MKSQLTKSKNVIVFNPESAYVFSPIGDGRKLHIFKKNSKFRSLCLKGPFLIEVGSAFSISICKTCLKHLKKIPEQLILSTEGREIKNGRSNRS</sequence>
<dbReference type="EMBL" id="MT143974">
    <property type="protein sequence ID" value="QJA44243.1"/>
    <property type="molecule type" value="Genomic_DNA"/>
</dbReference>
<gene>
    <name evidence="4" type="ORF">MM415A00110_0001</name>
    <name evidence="2" type="ORF">MM415B00633_0024</name>
    <name evidence="1" type="ORF">TM448A00090_0075</name>
    <name evidence="3" type="ORF">TM448B00221_0029</name>
</gene>